<sequence>MGVAALVGNMGLAGAFGAVAVGAAPVVAAGAVVGLAAFGIKKVFE</sequence>
<comment type="caution">
    <text evidence="2">The sequence shown here is derived from an EMBL/GenBank/DDBJ whole genome shotgun (WGS) entry which is preliminary data.</text>
</comment>
<dbReference type="EMBL" id="JACJTM010000023">
    <property type="protein sequence ID" value="MBD2685869.1"/>
    <property type="molecule type" value="Genomic_DNA"/>
</dbReference>
<gene>
    <name evidence="2" type="ORF">H6G43_11700</name>
</gene>
<keyword evidence="1" id="KW-1133">Transmembrane helix</keyword>
<keyword evidence="1" id="KW-0472">Membrane</keyword>
<reference evidence="2 3" key="1">
    <citation type="journal article" date="2020" name="ISME J.">
        <title>Comparative genomics reveals insights into cyanobacterial evolution and habitat adaptation.</title>
        <authorList>
            <person name="Chen M.Y."/>
            <person name="Teng W.K."/>
            <person name="Zhao L."/>
            <person name="Hu C.X."/>
            <person name="Zhou Y.K."/>
            <person name="Han B.P."/>
            <person name="Song L.R."/>
            <person name="Shu W.S."/>
        </authorList>
    </citation>
    <scope>NUCLEOTIDE SEQUENCE [LARGE SCALE GENOMIC DNA]</scope>
    <source>
        <strain evidence="2 3">FACHB-1249</strain>
    </source>
</reference>
<keyword evidence="1" id="KW-0812">Transmembrane</keyword>
<organism evidence="2 3">
    <name type="scientific">Aphanizomenon flos-aquae FACHB-1249</name>
    <dbReference type="NCBI Taxonomy" id="2692889"/>
    <lineage>
        <taxon>Bacteria</taxon>
        <taxon>Bacillati</taxon>
        <taxon>Cyanobacteriota</taxon>
        <taxon>Cyanophyceae</taxon>
        <taxon>Nostocales</taxon>
        <taxon>Aphanizomenonaceae</taxon>
        <taxon>Aphanizomenon</taxon>
    </lineage>
</organism>
<dbReference type="GeneID" id="78218499"/>
<name>A0ABR8IRF3_APHFL</name>
<keyword evidence="3" id="KW-1185">Reference proteome</keyword>
<accession>A0ABR8IRF3</accession>
<feature type="transmembrane region" description="Helical" evidence="1">
    <location>
        <begin position="12"/>
        <end position="40"/>
    </location>
</feature>
<dbReference type="Proteomes" id="UP000660270">
    <property type="component" value="Unassembled WGS sequence"/>
</dbReference>
<evidence type="ECO:0000313" key="3">
    <source>
        <dbReference type="Proteomes" id="UP000660270"/>
    </source>
</evidence>
<protein>
    <submittedName>
        <fullName evidence="2">Uncharacterized protein</fullName>
    </submittedName>
</protein>
<proteinExistence type="predicted"/>
<evidence type="ECO:0000256" key="1">
    <source>
        <dbReference type="SAM" id="Phobius"/>
    </source>
</evidence>
<evidence type="ECO:0000313" key="2">
    <source>
        <dbReference type="EMBL" id="MBD2685869.1"/>
    </source>
</evidence>
<dbReference type="RefSeq" id="WP_190386536.1">
    <property type="nucleotide sequence ID" value="NZ_JACJTM010000023.1"/>
</dbReference>